<dbReference type="PANTHER" id="PTHR30595:SF6">
    <property type="entry name" value="SCHLAFEN ALBA-2 DOMAIN-CONTAINING PROTEIN"/>
    <property type="match status" value="1"/>
</dbReference>
<evidence type="ECO:0000256" key="1">
    <source>
        <dbReference type="SAM" id="MobiDB-lite"/>
    </source>
</evidence>
<dbReference type="Gene3D" id="3.30.950.30">
    <property type="entry name" value="Schlafen, AAA domain"/>
    <property type="match status" value="1"/>
</dbReference>
<gene>
    <name evidence="3" type="ORF">E8P82_02355</name>
</gene>
<reference evidence="3 4" key="1">
    <citation type="submission" date="2019-04" db="EMBL/GenBank/DDBJ databases">
        <authorList>
            <person name="Liu Q."/>
            <person name="Xin Y.-H."/>
        </authorList>
    </citation>
    <scope>NUCLEOTIDE SEQUENCE [LARGE SCALE GENOMIC DNA]</scope>
    <source>
        <strain evidence="3 4">AM23</strain>
    </source>
</reference>
<dbReference type="InterPro" id="IPR038461">
    <property type="entry name" value="Schlafen_AlbA_2_dom_sf"/>
</dbReference>
<dbReference type="Gene3D" id="3.30.565.60">
    <property type="match status" value="1"/>
</dbReference>
<evidence type="ECO:0000313" key="4">
    <source>
        <dbReference type="Proteomes" id="UP000305233"/>
    </source>
</evidence>
<evidence type="ECO:0000259" key="2">
    <source>
        <dbReference type="Pfam" id="PF04326"/>
    </source>
</evidence>
<comment type="caution">
    <text evidence="3">The sequence shown here is derived from an EMBL/GenBank/DDBJ whole genome shotgun (WGS) entry which is preliminary data.</text>
</comment>
<dbReference type="Pfam" id="PF13749">
    <property type="entry name" value="HATPase_c_4"/>
    <property type="match status" value="1"/>
</dbReference>
<dbReference type="EMBL" id="SSWH01000001">
    <property type="protein sequence ID" value="THJ68757.1"/>
    <property type="molecule type" value="Genomic_DNA"/>
</dbReference>
<organism evidence="3 4">
    <name type="scientific">Arthrobacter echini</name>
    <dbReference type="NCBI Taxonomy" id="1529066"/>
    <lineage>
        <taxon>Bacteria</taxon>
        <taxon>Bacillati</taxon>
        <taxon>Actinomycetota</taxon>
        <taxon>Actinomycetes</taxon>
        <taxon>Micrococcales</taxon>
        <taxon>Micrococcaceae</taxon>
        <taxon>Arthrobacter</taxon>
    </lineage>
</organism>
<dbReference type="Proteomes" id="UP000305233">
    <property type="component" value="Unassembled WGS sequence"/>
</dbReference>
<dbReference type="PANTHER" id="PTHR30595">
    <property type="entry name" value="GLPR-RELATED TRANSCRIPTIONAL REPRESSOR"/>
    <property type="match status" value="1"/>
</dbReference>
<dbReference type="AlphaFoldDB" id="A0A4S5EAI6"/>
<dbReference type="InterPro" id="IPR038475">
    <property type="entry name" value="RecG_C_sf"/>
</dbReference>
<sequence length="588" mass="63516">MSTVPLDQVLEAISGGETADSQESPTLDFKIIGRSIKDTLTDLAEAAACFANSHGGSLVVGVQDRVRGDDAFLGSTLEAIQTVSRIYELTDPGLIVTVNSLEFRGVNLTVISVPQSPDIHQVRGRATERVGTSCEPMSASRIAQVQLDRRGDDWSSKDSGNGVDAVSPVAMEVARDLLKQSQDPERRSWSELLWPDLCRRLGVLTPAGQLTNGGAMLFIDDGRIHVQYTRRVPRPGLLAANDHISGSGVWVIRRVLELIEGRIERTAIVTPSGAQLLIGDLPESAVREAIVNAFMHRDYRSSDPIRVEHGSSRLRITSPGGFVPGVTVDNVLTVSSRSRNGSLAHAIRGLGLGESAGVGVDRMYSAMTAVGHEPPGFTTDGRSVEITLQGGAPNEPLTRFVASLPEDRRDDPDTLLVLTFLLQHRTTTARKMASLVQKNEAEVEAVLLHLSAPGQALVERTADTARSRRGEYRLVGEALRSLGSAVTYRARSGDDTDRKIVEMVREVGKITGRMVQTMFDVQPATASRILSDLVDRRILDKTSKATRGPSVTYGPGKSFPKSRRSNRSSPAPDEAEVSARAELDLDAP</sequence>
<accession>A0A4S5EAI6</accession>
<keyword evidence="4" id="KW-1185">Reference proteome</keyword>
<dbReference type="Pfam" id="PF04326">
    <property type="entry name" value="SLFN_AlbA_2"/>
    <property type="match status" value="1"/>
</dbReference>
<dbReference type="Gene3D" id="6.10.10.130">
    <property type="match status" value="1"/>
</dbReference>
<dbReference type="InterPro" id="IPR007421">
    <property type="entry name" value="Schlafen_AlbA_2_dom"/>
</dbReference>
<feature type="region of interest" description="Disordered" evidence="1">
    <location>
        <begin position="544"/>
        <end position="588"/>
    </location>
</feature>
<proteinExistence type="predicted"/>
<evidence type="ECO:0000313" key="3">
    <source>
        <dbReference type="EMBL" id="THJ68757.1"/>
    </source>
</evidence>
<feature type="domain" description="Schlafen AlbA-2" evidence="2">
    <location>
        <begin position="23"/>
        <end position="138"/>
    </location>
</feature>
<dbReference type="RefSeq" id="WP_136452855.1">
    <property type="nucleotide sequence ID" value="NZ_SSWH01000001.1"/>
</dbReference>
<name>A0A4S5EAI6_9MICC</name>
<protein>
    <submittedName>
        <fullName evidence="3">Transcriptional regulator</fullName>
    </submittedName>
</protein>
<feature type="compositionally biased region" description="Basic and acidic residues" evidence="1">
    <location>
        <begin position="577"/>
        <end position="588"/>
    </location>
</feature>
<dbReference type="OrthoDB" id="9805115at2"/>